<proteinExistence type="predicted"/>
<sequence length="255" mass="28540">MEPISHILIVDDDREIRSLLADYLDANGYRTQTAADGAAMWKALDEARFDLIVLDLNLPGDDGLTLCRNLRARSHHAATNLSANASADLPIIMLTARNEPLDRIIGLEMGADDYLPKPFEPRELLARIRSVLRRSHALPSNQIDAAAQRLHFAGWTLDLTARHLINPDGTVIMLSGAEFRLLKVFLEHPNRVLNRDQLLNLTQGREADPFDRSIDIQISRLRQKLGEDARSPQIIKTVRNGGYVLATQVTMEAVK</sequence>
<dbReference type="PANTHER" id="PTHR48111:SF4">
    <property type="entry name" value="DNA-BINDING DUAL TRANSCRIPTIONAL REGULATOR OMPR"/>
    <property type="match status" value="1"/>
</dbReference>
<dbReference type="InterPro" id="IPR001867">
    <property type="entry name" value="OmpR/PhoB-type_DNA-bd"/>
</dbReference>
<keyword evidence="2" id="KW-0902">Two-component regulatory system</keyword>
<evidence type="ECO:0000259" key="9">
    <source>
        <dbReference type="PROSITE" id="PS51755"/>
    </source>
</evidence>
<dbReference type="Proteomes" id="UP001595530">
    <property type="component" value="Unassembled WGS sequence"/>
</dbReference>
<dbReference type="Gene3D" id="3.40.50.2300">
    <property type="match status" value="1"/>
</dbReference>
<dbReference type="InterPro" id="IPR039420">
    <property type="entry name" value="WalR-like"/>
</dbReference>
<keyword evidence="4 7" id="KW-0238">DNA-binding</keyword>
<dbReference type="SMART" id="SM00448">
    <property type="entry name" value="REC"/>
    <property type="match status" value="1"/>
</dbReference>
<keyword evidence="3" id="KW-0805">Transcription regulation</keyword>
<evidence type="ECO:0000256" key="3">
    <source>
        <dbReference type="ARBA" id="ARBA00023015"/>
    </source>
</evidence>
<dbReference type="EMBL" id="JBHRTP010000018">
    <property type="protein sequence ID" value="MFC3107575.1"/>
    <property type="molecule type" value="Genomic_DNA"/>
</dbReference>
<dbReference type="SMART" id="SM00862">
    <property type="entry name" value="Trans_reg_C"/>
    <property type="match status" value="1"/>
</dbReference>
<comment type="caution">
    <text evidence="10">The sequence shown here is derived from an EMBL/GenBank/DDBJ whole genome shotgun (WGS) entry which is preliminary data.</text>
</comment>
<dbReference type="Pfam" id="PF00072">
    <property type="entry name" value="Response_reg"/>
    <property type="match status" value="1"/>
</dbReference>
<dbReference type="RefSeq" id="WP_390321774.1">
    <property type="nucleotide sequence ID" value="NZ_JBHRTP010000018.1"/>
</dbReference>
<dbReference type="SUPFAM" id="SSF52172">
    <property type="entry name" value="CheY-like"/>
    <property type="match status" value="1"/>
</dbReference>
<evidence type="ECO:0000256" key="4">
    <source>
        <dbReference type="ARBA" id="ARBA00023125"/>
    </source>
</evidence>
<evidence type="ECO:0000256" key="7">
    <source>
        <dbReference type="PROSITE-ProRule" id="PRU01091"/>
    </source>
</evidence>
<feature type="domain" description="Response regulatory" evidence="8">
    <location>
        <begin position="6"/>
        <end position="132"/>
    </location>
</feature>
<dbReference type="PROSITE" id="PS51755">
    <property type="entry name" value="OMPR_PHOB"/>
    <property type="match status" value="1"/>
</dbReference>
<dbReference type="InterPro" id="IPR036388">
    <property type="entry name" value="WH-like_DNA-bd_sf"/>
</dbReference>
<feature type="domain" description="OmpR/PhoB-type" evidence="9">
    <location>
        <begin position="147"/>
        <end position="247"/>
    </location>
</feature>
<reference evidence="11" key="1">
    <citation type="journal article" date="2019" name="Int. J. Syst. Evol. Microbiol.">
        <title>The Global Catalogue of Microorganisms (GCM) 10K type strain sequencing project: providing services to taxonomists for standard genome sequencing and annotation.</title>
        <authorList>
            <consortium name="The Broad Institute Genomics Platform"/>
            <consortium name="The Broad Institute Genome Sequencing Center for Infectious Disease"/>
            <person name="Wu L."/>
            <person name="Ma J."/>
        </authorList>
    </citation>
    <scope>NUCLEOTIDE SEQUENCE [LARGE SCALE GENOMIC DNA]</scope>
    <source>
        <strain evidence="11">KCTC 42986</strain>
    </source>
</reference>
<feature type="DNA-binding region" description="OmpR/PhoB-type" evidence="7">
    <location>
        <begin position="147"/>
        <end position="247"/>
    </location>
</feature>
<dbReference type="PANTHER" id="PTHR48111">
    <property type="entry name" value="REGULATOR OF RPOS"/>
    <property type="match status" value="1"/>
</dbReference>
<feature type="modified residue" description="4-aspartylphosphate" evidence="6">
    <location>
        <position position="55"/>
    </location>
</feature>
<dbReference type="CDD" id="cd00383">
    <property type="entry name" value="trans_reg_C"/>
    <property type="match status" value="1"/>
</dbReference>
<dbReference type="Gene3D" id="6.10.250.690">
    <property type="match status" value="1"/>
</dbReference>
<name>A0ABV7F0Q2_9BURK</name>
<evidence type="ECO:0000259" key="8">
    <source>
        <dbReference type="PROSITE" id="PS50110"/>
    </source>
</evidence>
<evidence type="ECO:0000313" key="10">
    <source>
        <dbReference type="EMBL" id="MFC3107575.1"/>
    </source>
</evidence>
<dbReference type="InterPro" id="IPR001789">
    <property type="entry name" value="Sig_transdc_resp-reg_receiver"/>
</dbReference>
<keyword evidence="11" id="KW-1185">Reference proteome</keyword>
<evidence type="ECO:0000256" key="6">
    <source>
        <dbReference type="PROSITE-ProRule" id="PRU00169"/>
    </source>
</evidence>
<evidence type="ECO:0000256" key="5">
    <source>
        <dbReference type="ARBA" id="ARBA00023163"/>
    </source>
</evidence>
<protein>
    <submittedName>
        <fullName evidence="10">Response regulator</fullName>
    </submittedName>
</protein>
<gene>
    <name evidence="10" type="ORF">ACFOFO_06310</name>
</gene>
<dbReference type="PROSITE" id="PS50110">
    <property type="entry name" value="RESPONSE_REGULATORY"/>
    <property type="match status" value="1"/>
</dbReference>
<keyword evidence="5" id="KW-0804">Transcription</keyword>
<evidence type="ECO:0000256" key="2">
    <source>
        <dbReference type="ARBA" id="ARBA00023012"/>
    </source>
</evidence>
<dbReference type="InterPro" id="IPR011006">
    <property type="entry name" value="CheY-like_superfamily"/>
</dbReference>
<dbReference type="SUPFAM" id="SSF46894">
    <property type="entry name" value="C-terminal effector domain of the bipartite response regulators"/>
    <property type="match status" value="1"/>
</dbReference>
<dbReference type="Gene3D" id="1.10.10.10">
    <property type="entry name" value="Winged helix-like DNA-binding domain superfamily/Winged helix DNA-binding domain"/>
    <property type="match status" value="1"/>
</dbReference>
<dbReference type="InterPro" id="IPR016032">
    <property type="entry name" value="Sig_transdc_resp-reg_C-effctor"/>
</dbReference>
<keyword evidence="1 6" id="KW-0597">Phosphoprotein</keyword>
<accession>A0ABV7F0Q2</accession>
<dbReference type="Pfam" id="PF00486">
    <property type="entry name" value="Trans_reg_C"/>
    <property type="match status" value="1"/>
</dbReference>
<organism evidence="10 11">
    <name type="scientific">Undibacterium arcticum</name>
    <dbReference type="NCBI Taxonomy" id="1762892"/>
    <lineage>
        <taxon>Bacteria</taxon>
        <taxon>Pseudomonadati</taxon>
        <taxon>Pseudomonadota</taxon>
        <taxon>Betaproteobacteria</taxon>
        <taxon>Burkholderiales</taxon>
        <taxon>Oxalobacteraceae</taxon>
        <taxon>Undibacterium</taxon>
    </lineage>
</organism>
<evidence type="ECO:0000256" key="1">
    <source>
        <dbReference type="ARBA" id="ARBA00022553"/>
    </source>
</evidence>
<evidence type="ECO:0000313" key="11">
    <source>
        <dbReference type="Proteomes" id="UP001595530"/>
    </source>
</evidence>